<evidence type="ECO:0000256" key="1">
    <source>
        <dbReference type="SAM" id="MobiDB-lite"/>
    </source>
</evidence>
<keyword evidence="3" id="KW-1185">Reference proteome</keyword>
<dbReference type="EMBL" id="BGZK01007259">
    <property type="protein sequence ID" value="GBP03086.1"/>
    <property type="molecule type" value="Genomic_DNA"/>
</dbReference>
<feature type="region of interest" description="Disordered" evidence="1">
    <location>
        <begin position="1"/>
        <end position="26"/>
    </location>
</feature>
<feature type="compositionally biased region" description="Basic and acidic residues" evidence="1">
    <location>
        <begin position="1"/>
        <end position="11"/>
    </location>
</feature>
<dbReference type="AlphaFoldDB" id="A0A4C1SMF8"/>
<gene>
    <name evidence="2" type="ORF">EVAR_72652_1</name>
</gene>
<name>A0A4C1SMF8_EUMVA</name>
<comment type="caution">
    <text evidence="2">The sequence shown here is derived from an EMBL/GenBank/DDBJ whole genome shotgun (WGS) entry which is preliminary data.</text>
</comment>
<proteinExistence type="predicted"/>
<sequence>MHTSSEGEQRALCRNHSVTDGGEPSFGRQRSVFEAVKFELKLEPTRLSKIMGPWESVQDFCGDTVEKTRQFTEYGPLQGICEEIAEL</sequence>
<evidence type="ECO:0000313" key="2">
    <source>
        <dbReference type="EMBL" id="GBP03086.1"/>
    </source>
</evidence>
<dbReference type="Proteomes" id="UP000299102">
    <property type="component" value="Unassembled WGS sequence"/>
</dbReference>
<evidence type="ECO:0000313" key="3">
    <source>
        <dbReference type="Proteomes" id="UP000299102"/>
    </source>
</evidence>
<organism evidence="2 3">
    <name type="scientific">Eumeta variegata</name>
    <name type="common">Bagworm moth</name>
    <name type="synonym">Eumeta japonica</name>
    <dbReference type="NCBI Taxonomy" id="151549"/>
    <lineage>
        <taxon>Eukaryota</taxon>
        <taxon>Metazoa</taxon>
        <taxon>Ecdysozoa</taxon>
        <taxon>Arthropoda</taxon>
        <taxon>Hexapoda</taxon>
        <taxon>Insecta</taxon>
        <taxon>Pterygota</taxon>
        <taxon>Neoptera</taxon>
        <taxon>Endopterygota</taxon>
        <taxon>Lepidoptera</taxon>
        <taxon>Glossata</taxon>
        <taxon>Ditrysia</taxon>
        <taxon>Tineoidea</taxon>
        <taxon>Psychidae</taxon>
        <taxon>Oiketicinae</taxon>
        <taxon>Eumeta</taxon>
    </lineage>
</organism>
<reference evidence="2 3" key="1">
    <citation type="journal article" date="2019" name="Commun. Biol.">
        <title>The bagworm genome reveals a unique fibroin gene that provides high tensile strength.</title>
        <authorList>
            <person name="Kono N."/>
            <person name="Nakamura H."/>
            <person name="Ohtoshi R."/>
            <person name="Tomita M."/>
            <person name="Numata K."/>
            <person name="Arakawa K."/>
        </authorList>
    </citation>
    <scope>NUCLEOTIDE SEQUENCE [LARGE SCALE GENOMIC DNA]</scope>
</reference>
<accession>A0A4C1SMF8</accession>
<protein>
    <submittedName>
        <fullName evidence="2">Uncharacterized protein</fullName>
    </submittedName>
</protein>